<dbReference type="EMBL" id="JACJQB010000026">
    <property type="protein sequence ID" value="MBD2188969.1"/>
    <property type="molecule type" value="Genomic_DNA"/>
</dbReference>
<sequence>MTQTLLVEQHLSDLYDRDFNLWLVMTVELLRQGRLAELDVANLLEEIETMGRSEKSALKSNLVVVLWHLLKWKYQPEKRSTSWELTIAEHRRRLRDAFEDSPSLKRYFHQYFEQCYQDARRQAKIETQLAIATFPETSPFTPEQSLDQDFLP</sequence>
<keyword evidence="2" id="KW-1185">Reference proteome</keyword>
<comment type="caution">
    <text evidence="1">The sequence shown here is derived from an EMBL/GenBank/DDBJ whole genome shotgun (WGS) entry which is preliminary data.</text>
</comment>
<protein>
    <submittedName>
        <fullName evidence="1">DUF29 domain-containing protein</fullName>
    </submittedName>
</protein>
<dbReference type="InterPro" id="IPR002636">
    <property type="entry name" value="DUF29"/>
</dbReference>
<dbReference type="Proteomes" id="UP000642094">
    <property type="component" value="Unassembled WGS sequence"/>
</dbReference>
<dbReference type="PANTHER" id="PTHR34235:SF3">
    <property type="entry name" value="SLR1203 PROTEIN"/>
    <property type="match status" value="1"/>
</dbReference>
<name>A0ABR7ZYV9_9CYAN</name>
<evidence type="ECO:0000313" key="1">
    <source>
        <dbReference type="EMBL" id="MBD2188969.1"/>
    </source>
</evidence>
<dbReference type="Pfam" id="PF01724">
    <property type="entry name" value="DUF29"/>
    <property type="match status" value="1"/>
</dbReference>
<dbReference type="Gene3D" id="1.20.1220.20">
    <property type="entry name" value="Uncharcterised protein PF01724"/>
    <property type="match status" value="1"/>
</dbReference>
<dbReference type="RefSeq" id="WP_190403810.1">
    <property type="nucleotide sequence ID" value="NZ_JACJQB010000026.1"/>
</dbReference>
<evidence type="ECO:0000313" key="2">
    <source>
        <dbReference type="Proteomes" id="UP000642094"/>
    </source>
</evidence>
<organism evidence="1 2">
    <name type="scientific">Pseudanabaena mucicola FACHB-723</name>
    <dbReference type="NCBI Taxonomy" id="2692860"/>
    <lineage>
        <taxon>Bacteria</taxon>
        <taxon>Bacillati</taxon>
        <taxon>Cyanobacteriota</taxon>
        <taxon>Cyanophyceae</taxon>
        <taxon>Pseudanabaenales</taxon>
        <taxon>Pseudanabaenaceae</taxon>
        <taxon>Pseudanabaena</taxon>
    </lineage>
</organism>
<gene>
    <name evidence="1" type="ORF">H6F41_12545</name>
</gene>
<reference evidence="1 2" key="1">
    <citation type="journal article" date="2020" name="ISME J.">
        <title>Comparative genomics reveals insights into cyanobacterial evolution and habitat adaptation.</title>
        <authorList>
            <person name="Chen M.Y."/>
            <person name="Teng W.K."/>
            <person name="Zhao L."/>
            <person name="Hu C.X."/>
            <person name="Zhou Y.K."/>
            <person name="Han B.P."/>
            <person name="Song L.R."/>
            <person name="Shu W.S."/>
        </authorList>
    </citation>
    <scope>NUCLEOTIDE SEQUENCE [LARGE SCALE GENOMIC DNA]</scope>
    <source>
        <strain evidence="1 2">FACHB-723</strain>
    </source>
</reference>
<accession>A0ABR7ZYV9</accession>
<proteinExistence type="predicted"/>
<dbReference type="PANTHER" id="PTHR34235">
    <property type="entry name" value="SLR1203 PROTEIN-RELATED"/>
    <property type="match status" value="1"/>
</dbReference>